<dbReference type="Gene3D" id="1.10.10.750">
    <property type="entry name" value="Ypt/Rab-GAP domain of gyp1p, domain 1"/>
    <property type="match status" value="1"/>
</dbReference>
<dbReference type="SUPFAM" id="SSF47923">
    <property type="entry name" value="Ypt/Rab-GAP domain of gyp1p"/>
    <property type="match status" value="2"/>
</dbReference>
<dbReference type="PROSITE" id="PS50086">
    <property type="entry name" value="TBC_RABGAP"/>
    <property type="match status" value="1"/>
</dbReference>
<dbReference type="AlphaFoldDB" id="A0A9W8AC59"/>
<gene>
    <name evidence="2" type="ORF">H4219_000275</name>
</gene>
<dbReference type="InterPro" id="IPR000195">
    <property type="entry name" value="Rab-GAP-TBC_dom"/>
</dbReference>
<dbReference type="Gene3D" id="1.10.8.270">
    <property type="entry name" value="putative rabgap domain of human tbc1 domain family member 14 like domains"/>
    <property type="match status" value="1"/>
</dbReference>
<dbReference type="Pfam" id="PF00566">
    <property type="entry name" value="RabGAP-TBC"/>
    <property type="match status" value="1"/>
</dbReference>
<comment type="caution">
    <text evidence="2">The sequence shown here is derived from an EMBL/GenBank/DDBJ whole genome shotgun (WGS) entry which is preliminary data.</text>
</comment>
<dbReference type="Proteomes" id="UP001150538">
    <property type="component" value="Unassembled WGS sequence"/>
</dbReference>
<keyword evidence="3" id="KW-1185">Reference proteome</keyword>
<dbReference type="GO" id="GO:0005096">
    <property type="term" value="F:GTPase activator activity"/>
    <property type="evidence" value="ECO:0007669"/>
    <property type="project" value="TreeGrafter"/>
</dbReference>
<feature type="domain" description="Rab-GAP TBC" evidence="1">
    <location>
        <begin position="53"/>
        <end position="246"/>
    </location>
</feature>
<dbReference type="InterPro" id="IPR035969">
    <property type="entry name" value="Rab-GAP_TBC_sf"/>
</dbReference>
<evidence type="ECO:0000313" key="3">
    <source>
        <dbReference type="Proteomes" id="UP001150538"/>
    </source>
</evidence>
<dbReference type="Gene3D" id="1.10.472.80">
    <property type="entry name" value="Ypt/Rab-GAP domain of gyp1p, domain 3"/>
    <property type="match status" value="1"/>
</dbReference>
<dbReference type="SMART" id="SM00164">
    <property type="entry name" value="TBC"/>
    <property type="match status" value="1"/>
</dbReference>
<reference evidence="2" key="1">
    <citation type="submission" date="2022-07" db="EMBL/GenBank/DDBJ databases">
        <title>Phylogenomic reconstructions and comparative analyses of Kickxellomycotina fungi.</title>
        <authorList>
            <person name="Reynolds N.K."/>
            <person name="Stajich J.E."/>
            <person name="Barry K."/>
            <person name="Grigoriev I.V."/>
            <person name="Crous P."/>
            <person name="Smith M.E."/>
        </authorList>
    </citation>
    <scope>NUCLEOTIDE SEQUENCE</scope>
    <source>
        <strain evidence="2">NBRC 100468</strain>
    </source>
</reference>
<name>A0A9W8AC59_9FUNG</name>
<evidence type="ECO:0000259" key="1">
    <source>
        <dbReference type="PROSITE" id="PS50086"/>
    </source>
</evidence>
<accession>A0A9W8AC59</accession>
<protein>
    <recommendedName>
        <fullName evidence="1">Rab-GAP TBC domain-containing protein</fullName>
    </recommendedName>
</protein>
<evidence type="ECO:0000313" key="2">
    <source>
        <dbReference type="EMBL" id="KAJ1921928.1"/>
    </source>
</evidence>
<dbReference type="EMBL" id="JANBPU010000002">
    <property type="protein sequence ID" value="KAJ1921928.1"/>
    <property type="molecule type" value="Genomic_DNA"/>
</dbReference>
<proteinExistence type="predicted"/>
<sequence>MTSYSSSSSRGSFTPRQTNTLEITSISRDEFLETLDSEVFVDVNKLREYARHGIPEEIRGDVWKFLLGTEKPNRFDEITMRKSRAEFYDAIDKENPETSKRVRGEVNRYFKRLGKKCPFDTRTTPATFESVICAYLNTNHAIEYSPRLVQMCTPFVLTMKKDFDVFSCFERLMSIMDAYALKMPINKRIAQFLTYFRIALPDLCSYFEEEEVDMNEWASSWLRYLLSRELPLPCILRLWDVYFSQPEFMDFHPYVCLAILNTMKETLEDLDQSEIRTQLLCLPEIDIPQIINQAFNFRSEISASYK</sequence>
<dbReference type="PANTHER" id="PTHR22957">
    <property type="entry name" value="TBC1 DOMAIN FAMILY MEMBER GTPASE-ACTIVATING PROTEIN"/>
    <property type="match status" value="1"/>
</dbReference>
<dbReference type="OrthoDB" id="27140at2759"/>
<dbReference type="PANTHER" id="PTHR22957:SF268">
    <property type="entry name" value="ANKYRIN REPEAT-CONTAINING PROTEIN"/>
    <property type="match status" value="1"/>
</dbReference>
<organism evidence="2 3">
    <name type="scientific">Mycoemilia scoparia</name>
    <dbReference type="NCBI Taxonomy" id="417184"/>
    <lineage>
        <taxon>Eukaryota</taxon>
        <taxon>Fungi</taxon>
        <taxon>Fungi incertae sedis</taxon>
        <taxon>Zoopagomycota</taxon>
        <taxon>Kickxellomycotina</taxon>
        <taxon>Kickxellomycetes</taxon>
        <taxon>Kickxellales</taxon>
        <taxon>Kickxellaceae</taxon>
        <taxon>Mycoemilia</taxon>
    </lineage>
</organism>